<keyword evidence="8" id="KW-0472">Membrane</keyword>
<keyword evidence="6" id="KW-0812">Transmembrane</keyword>
<name>A0ABW4XKP9_9GAMM</name>
<dbReference type="EMBL" id="JBHUHT010000009">
    <property type="protein sequence ID" value="MFD2095552.1"/>
    <property type="molecule type" value="Genomic_DNA"/>
</dbReference>
<keyword evidence="4" id="KW-1003">Cell membrane</keyword>
<comment type="subcellular location">
    <subcellularLocation>
        <location evidence="1">Cell inner membrane</location>
        <topology evidence="1">Multi-pass membrane protein</topology>
    </subcellularLocation>
</comment>
<dbReference type="NCBIfam" id="NF002493">
    <property type="entry name" value="PRK01816.1"/>
    <property type="match status" value="1"/>
</dbReference>
<keyword evidence="5" id="KW-0997">Cell inner membrane</keyword>
<comment type="caution">
    <text evidence="9">The sequence shown here is derived from an EMBL/GenBank/DDBJ whole genome shotgun (WGS) entry which is preliminary data.</text>
</comment>
<evidence type="ECO:0000256" key="7">
    <source>
        <dbReference type="ARBA" id="ARBA00022989"/>
    </source>
</evidence>
<gene>
    <name evidence="9" type="primary">yfbV</name>
    <name evidence="9" type="ORF">ACFSJ3_06095</name>
</gene>
<evidence type="ECO:0000256" key="3">
    <source>
        <dbReference type="ARBA" id="ARBA00018831"/>
    </source>
</evidence>
<dbReference type="RefSeq" id="WP_345340375.1">
    <property type="nucleotide sequence ID" value="NZ_BAABLI010000014.1"/>
</dbReference>
<evidence type="ECO:0000256" key="6">
    <source>
        <dbReference type="ARBA" id="ARBA00022692"/>
    </source>
</evidence>
<evidence type="ECO:0000256" key="5">
    <source>
        <dbReference type="ARBA" id="ARBA00022519"/>
    </source>
</evidence>
<sequence>MTKFPALISQGQRYMDTWPIRPELFRHFPELRVIQFTRWSIKWLPGFAIMLPAIQILLVESVFLPQMIAISVLLLSIPFQGLMWLGHRSSEPLPPALSSWYRDIHARMDAEGCQVAPAKARPIFMDMGRLLKQAFKQLEESRLQRLF</sequence>
<evidence type="ECO:0000256" key="1">
    <source>
        <dbReference type="ARBA" id="ARBA00004429"/>
    </source>
</evidence>
<protein>
    <recommendedName>
        <fullName evidence="3">UPF0208 membrane protein YfbV</fullName>
    </recommendedName>
</protein>
<evidence type="ECO:0000256" key="8">
    <source>
        <dbReference type="ARBA" id="ARBA00023136"/>
    </source>
</evidence>
<keyword evidence="10" id="KW-1185">Reference proteome</keyword>
<reference evidence="10" key="1">
    <citation type="journal article" date="2019" name="Int. J. Syst. Evol. Microbiol.">
        <title>The Global Catalogue of Microorganisms (GCM) 10K type strain sequencing project: providing services to taxonomists for standard genome sequencing and annotation.</title>
        <authorList>
            <consortium name="The Broad Institute Genomics Platform"/>
            <consortium name="The Broad Institute Genome Sequencing Center for Infectious Disease"/>
            <person name="Wu L."/>
            <person name="Ma J."/>
        </authorList>
    </citation>
    <scope>NUCLEOTIDE SEQUENCE [LARGE SCALE GENOMIC DNA]</scope>
    <source>
        <strain evidence="10">CGMCC 1.10992</strain>
    </source>
</reference>
<dbReference type="InterPro" id="IPR007334">
    <property type="entry name" value="UPF0208"/>
</dbReference>
<evidence type="ECO:0000256" key="4">
    <source>
        <dbReference type="ARBA" id="ARBA00022475"/>
    </source>
</evidence>
<evidence type="ECO:0000313" key="10">
    <source>
        <dbReference type="Proteomes" id="UP001597380"/>
    </source>
</evidence>
<proteinExistence type="inferred from homology"/>
<evidence type="ECO:0000313" key="9">
    <source>
        <dbReference type="EMBL" id="MFD2095552.1"/>
    </source>
</evidence>
<keyword evidence="7" id="KW-1133">Transmembrane helix</keyword>
<accession>A0ABW4XKP9</accession>
<evidence type="ECO:0000256" key="2">
    <source>
        <dbReference type="ARBA" id="ARBA00009474"/>
    </source>
</evidence>
<organism evidence="9 10">
    <name type="scientific">Corallincola platygyrae</name>
    <dbReference type="NCBI Taxonomy" id="1193278"/>
    <lineage>
        <taxon>Bacteria</taxon>
        <taxon>Pseudomonadati</taxon>
        <taxon>Pseudomonadota</taxon>
        <taxon>Gammaproteobacteria</taxon>
        <taxon>Alteromonadales</taxon>
        <taxon>Psychromonadaceae</taxon>
        <taxon>Corallincola</taxon>
    </lineage>
</organism>
<dbReference type="Proteomes" id="UP001597380">
    <property type="component" value="Unassembled WGS sequence"/>
</dbReference>
<dbReference type="Pfam" id="PF04217">
    <property type="entry name" value="DUF412"/>
    <property type="match status" value="1"/>
</dbReference>
<comment type="similarity">
    <text evidence="2">Belongs to the UPF0208 family.</text>
</comment>